<dbReference type="EMBL" id="JBBPBM010000006">
    <property type="protein sequence ID" value="KAK8579293.1"/>
    <property type="molecule type" value="Genomic_DNA"/>
</dbReference>
<sequence>MRLLVTQRSKGRAHGLHAQVRELDDLSRIDLDYVESDGSKEMGLLEVDPNTRYVDAKATQVFDERYVRKVDRLKLAIHGVNNIEYLERIINFDGNKLGMCANGVLCLARYIVEGEKLAAHIYSIKAVLWMQQVIVVVEFVTKKGIEPKENDVSWSHFSQASQAQGTLDAIKIKAIDSFELAYNIACSLSEEDKLKDAEQLLLTGRNIDQETPTKESLVDNVIENELHPFVIQLTYVHQLLGQTHEGTGAYTYIINQNLTVEPSQVVNKLITVKGSKDTFDHLRKLD</sequence>
<protein>
    <submittedName>
        <fullName evidence="1">Uncharacterized protein</fullName>
    </submittedName>
</protein>
<organism evidence="1 2">
    <name type="scientific">Hibiscus sabdariffa</name>
    <name type="common">roselle</name>
    <dbReference type="NCBI Taxonomy" id="183260"/>
    <lineage>
        <taxon>Eukaryota</taxon>
        <taxon>Viridiplantae</taxon>
        <taxon>Streptophyta</taxon>
        <taxon>Embryophyta</taxon>
        <taxon>Tracheophyta</taxon>
        <taxon>Spermatophyta</taxon>
        <taxon>Magnoliopsida</taxon>
        <taxon>eudicotyledons</taxon>
        <taxon>Gunneridae</taxon>
        <taxon>Pentapetalae</taxon>
        <taxon>rosids</taxon>
        <taxon>malvids</taxon>
        <taxon>Malvales</taxon>
        <taxon>Malvaceae</taxon>
        <taxon>Malvoideae</taxon>
        <taxon>Hibiscus</taxon>
    </lineage>
</organism>
<gene>
    <name evidence="1" type="ORF">V6N12_069620</name>
</gene>
<proteinExistence type="predicted"/>
<evidence type="ECO:0000313" key="1">
    <source>
        <dbReference type="EMBL" id="KAK8579293.1"/>
    </source>
</evidence>
<reference evidence="1 2" key="1">
    <citation type="journal article" date="2024" name="G3 (Bethesda)">
        <title>Genome assembly of Hibiscus sabdariffa L. provides insights into metabolisms of medicinal natural products.</title>
        <authorList>
            <person name="Kim T."/>
        </authorList>
    </citation>
    <scope>NUCLEOTIDE SEQUENCE [LARGE SCALE GENOMIC DNA]</scope>
    <source>
        <strain evidence="1">TK-2024</strain>
        <tissue evidence="1">Old leaves</tissue>
    </source>
</reference>
<dbReference type="Gene3D" id="3.10.310.10">
    <property type="entry name" value="Diaminopimelate Epimerase, Chain A, domain 1"/>
    <property type="match status" value="1"/>
</dbReference>
<evidence type="ECO:0000313" key="2">
    <source>
        <dbReference type="Proteomes" id="UP001472677"/>
    </source>
</evidence>
<dbReference type="PANTHER" id="PTHR14094:SF9">
    <property type="entry name" value="SIGNAL RECOGNITION PARTICLE SUBUNIT SRP72"/>
    <property type="match status" value="1"/>
</dbReference>
<dbReference type="PANTHER" id="PTHR14094">
    <property type="entry name" value="SIGNAL RECOGNITION PARTICLE 72"/>
    <property type="match status" value="1"/>
</dbReference>
<dbReference type="SUPFAM" id="SSF54506">
    <property type="entry name" value="Diaminopimelate epimerase-like"/>
    <property type="match status" value="1"/>
</dbReference>
<dbReference type="InterPro" id="IPR026270">
    <property type="entry name" value="SRP72"/>
</dbReference>
<comment type="caution">
    <text evidence="1">The sequence shown here is derived from an EMBL/GenBank/DDBJ whole genome shotgun (WGS) entry which is preliminary data.</text>
</comment>
<keyword evidence="2" id="KW-1185">Reference proteome</keyword>
<accession>A0ABR2FEH6</accession>
<dbReference type="Proteomes" id="UP001472677">
    <property type="component" value="Unassembled WGS sequence"/>
</dbReference>
<name>A0ABR2FEH6_9ROSI</name>